<dbReference type="GO" id="GO:0002949">
    <property type="term" value="P:tRNA threonylcarbamoyladenosine modification"/>
    <property type="evidence" value="ECO:0007669"/>
    <property type="project" value="TreeGrafter"/>
</dbReference>
<dbReference type="GO" id="GO:0005634">
    <property type="term" value="C:nucleus"/>
    <property type="evidence" value="ECO:0007669"/>
    <property type="project" value="UniProtKB-SubCell"/>
</dbReference>
<dbReference type="EMBL" id="ML993854">
    <property type="protein sequence ID" value="KAF2205506.1"/>
    <property type="molecule type" value="Genomic_DNA"/>
</dbReference>
<evidence type="ECO:0000256" key="1">
    <source>
        <dbReference type="ARBA" id="ARBA00004123"/>
    </source>
</evidence>
<dbReference type="InterPro" id="IPR013926">
    <property type="entry name" value="CGI121/TPRKB"/>
</dbReference>
<dbReference type="GO" id="GO:0005829">
    <property type="term" value="C:cytosol"/>
    <property type="evidence" value="ECO:0007669"/>
    <property type="project" value="TreeGrafter"/>
</dbReference>
<protein>
    <recommendedName>
        <fullName evidence="4">EKC/KEOPS complex subunit CGI121</fullName>
    </recommendedName>
    <alternativeName>
        <fullName evidence="3">EKC/KEOPS complex subunit cgi121</fullName>
    </alternativeName>
</protein>
<accession>A0A9P4MW87</accession>
<feature type="region of interest" description="Disordered" evidence="9">
    <location>
        <begin position="168"/>
        <end position="200"/>
    </location>
</feature>
<reference evidence="10" key="1">
    <citation type="journal article" date="2020" name="Stud. Mycol.">
        <title>101 Dothideomycetes genomes: a test case for predicting lifestyles and emergence of pathogens.</title>
        <authorList>
            <person name="Haridas S."/>
            <person name="Albert R."/>
            <person name="Binder M."/>
            <person name="Bloem J."/>
            <person name="Labutti K."/>
            <person name="Salamov A."/>
            <person name="Andreopoulos B."/>
            <person name="Baker S."/>
            <person name="Barry K."/>
            <person name="Bills G."/>
            <person name="Bluhm B."/>
            <person name="Cannon C."/>
            <person name="Castanera R."/>
            <person name="Culley D."/>
            <person name="Daum C."/>
            <person name="Ezra D."/>
            <person name="Gonzalez J."/>
            <person name="Henrissat B."/>
            <person name="Kuo A."/>
            <person name="Liang C."/>
            <person name="Lipzen A."/>
            <person name="Lutzoni F."/>
            <person name="Magnuson J."/>
            <person name="Mondo S."/>
            <person name="Nolan M."/>
            <person name="Ohm R."/>
            <person name="Pangilinan J."/>
            <person name="Park H.-J."/>
            <person name="Ramirez L."/>
            <person name="Alfaro M."/>
            <person name="Sun H."/>
            <person name="Tritt A."/>
            <person name="Yoshinaga Y."/>
            <person name="Zwiers L.-H."/>
            <person name="Turgeon B."/>
            <person name="Goodwin S."/>
            <person name="Spatafora J."/>
            <person name="Crous P."/>
            <person name="Grigoriev I."/>
        </authorList>
    </citation>
    <scope>NUCLEOTIDE SEQUENCE</scope>
    <source>
        <strain evidence="10">ATCC 74209</strain>
    </source>
</reference>
<evidence type="ECO:0000256" key="3">
    <source>
        <dbReference type="ARBA" id="ARBA00015316"/>
    </source>
</evidence>
<dbReference type="SUPFAM" id="SSF143870">
    <property type="entry name" value="PF0523-like"/>
    <property type="match status" value="1"/>
</dbReference>
<dbReference type="Pfam" id="PF08617">
    <property type="entry name" value="CGI-121"/>
    <property type="match status" value="1"/>
</dbReference>
<dbReference type="Proteomes" id="UP000799536">
    <property type="component" value="Unassembled WGS sequence"/>
</dbReference>
<dbReference type="OrthoDB" id="329139at2759"/>
<evidence type="ECO:0000256" key="7">
    <source>
        <dbReference type="ARBA" id="ARBA00025043"/>
    </source>
</evidence>
<dbReference type="PANTHER" id="PTHR15840:SF10">
    <property type="entry name" value="EKC_KEOPS COMPLEX SUBUNIT TPRKB"/>
    <property type="match status" value="1"/>
</dbReference>
<keyword evidence="5" id="KW-0819">tRNA processing</keyword>
<evidence type="ECO:0000313" key="10">
    <source>
        <dbReference type="EMBL" id="KAF2205506.1"/>
    </source>
</evidence>
<comment type="similarity">
    <text evidence="2 8">Belongs to the CGI121/TPRKB family.</text>
</comment>
<proteinExistence type="inferred from homology"/>
<dbReference type="AlphaFoldDB" id="A0A9P4MW87"/>
<gene>
    <name evidence="10" type="ORF">GQ43DRAFT_477299</name>
</gene>
<evidence type="ECO:0000256" key="2">
    <source>
        <dbReference type="ARBA" id="ARBA00005546"/>
    </source>
</evidence>
<keyword evidence="11" id="KW-1185">Reference proteome</keyword>
<comment type="subcellular location">
    <subcellularLocation>
        <location evidence="1">Nucleus</location>
    </subcellularLocation>
</comment>
<comment type="caution">
    <text evidence="10">The sequence shown here is derived from an EMBL/GenBank/DDBJ whole genome shotgun (WGS) entry which is preliminary data.</text>
</comment>
<evidence type="ECO:0000256" key="8">
    <source>
        <dbReference type="RuleBase" id="RU004398"/>
    </source>
</evidence>
<comment type="function">
    <text evidence="7">Component of the EKC/KEOPS complex that is required for the formation of a threonylcarbamoyl group on adenosine at position 37 (t(6)A37) in tRNAs that read codons beginning with adenine. The complex is probably involved in the transfer of the threonylcarbamoyl moiety of threonylcarbamoyl-AMP (TC-AMP) to the N6 group of A37. CGI121 acts as an allosteric effector that regulates the t(6)A activity of the complex. The EKC/KEOPS complex also promotes both telomere uncapping and telomere elongation. The complex is required for efficient recruitment of transcriptional coactivators. CGI121 is not required for tRNA modification.</text>
</comment>
<evidence type="ECO:0000256" key="4">
    <source>
        <dbReference type="ARBA" id="ARBA00016009"/>
    </source>
</evidence>
<evidence type="ECO:0000256" key="9">
    <source>
        <dbReference type="SAM" id="MobiDB-lite"/>
    </source>
</evidence>
<sequence length="214" mass="23385">MATVRKFHLPHYPSYPIYISTFKNVENAAFLRSQLLEGNPNFDYAFLDASTILSLNHILLPAFLALSLHTSGRAKTKTVHSELVFRLHPNNNIAESFKKFGIGDSSRNIIAVKIGGFMKEGQDEVAEESVSRHLGEVVQGDSTDPGERGERLGEECEMEKVRKMYKLESGAGGGGKKGKKIGNTGEAVNGMGGEEKDRKEMESVVLGVITLKGS</sequence>
<keyword evidence="6 8" id="KW-0539">Nucleus</keyword>
<dbReference type="InterPro" id="IPR036504">
    <property type="entry name" value="CGI121/TPRKB_sf"/>
</dbReference>
<organism evidence="10 11">
    <name type="scientific">Delitschia confertaspora ATCC 74209</name>
    <dbReference type="NCBI Taxonomy" id="1513339"/>
    <lineage>
        <taxon>Eukaryota</taxon>
        <taxon>Fungi</taxon>
        <taxon>Dikarya</taxon>
        <taxon>Ascomycota</taxon>
        <taxon>Pezizomycotina</taxon>
        <taxon>Dothideomycetes</taxon>
        <taxon>Pleosporomycetidae</taxon>
        <taxon>Pleosporales</taxon>
        <taxon>Delitschiaceae</taxon>
        <taxon>Delitschia</taxon>
    </lineage>
</organism>
<dbReference type="PANTHER" id="PTHR15840">
    <property type="entry name" value="CGI-121 FAMILY MEMBER"/>
    <property type="match status" value="1"/>
</dbReference>
<name>A0A9P4MW87_9PLEO</name>
<evidence type="ECO:0000256" key="5">
    <source>
        <dbReference type="ARBA" id="ARBA00022694"/>
    </source>
</evidence>
<evidence type="ECO:0000313" key="11">
    <source>
        <dbReference type="Proteomes" id="UP000799536"/>
    </source>
</evidence>
<dbReference type="Gene3D" id="3.30.2380.10">
    <property type="entry name" value="CGI121/TPRKB"/>
    <property type="match status" value="1"/>
</dbReference>
<dbReference type="GO" id="GO:0000408">
    <property type="term" value="C:EKC/KEOPS complex"/>
    <property type="evidence" value="ECO:0007669"/>
    <property type="project" value="TreeGrafter"/>
</dbReference>
<evidence type="ECO:0000256" key="6">
    <source>
        <dbReference type="ARBA" id="ARBA00023242"/>
    </source>
</evidence>